<dbReference type="PANTHER" id="PTHR24273">
    <property type="entry name" value="FI04643P-RELATED"/>
    <property type="match status" value="1"/>
</dbReference>
<sequence>MQNKYFKIPAFFLKIALIVIPYLSYSQCTVNTINPSFEYPVGSGLQIVNQSMVPGWKTTAPDQMIEIWPREKWGFVPFEGNQFAELNAYVAAGLYQDFDTVEATTFNYSFAHRGRTGTDVMVLKAGPPGGPYTEVTRATTGNTAWKVYTGTYKIPVSQTSTRFIFEAISTANGDTSMGNFLDAINFTATVGMPTVSGAANAVCEGDTVTLTVTDARPGATVNWYDSEGSFINKGLSYTTSPLFNSIKFKIEQISASGCKSGLSDINVTVNPKPIITISETSKTCSTTTLTAASDVTVPSYVWYKNGSIIPGQTNVALVVTDGGDYKVKVVNGSTSCAQTSDTKTVVFVDTTSPVITRLANIYQAADTGKCDASVTIVNPTATDNCVGTITYNGVRSDALALKTAYPIGTTTITWTATDASGNVSASSKQTVTVTDNEKPVIKCPANITQTAETGRCDAEVIIADPTATDNCAANFIFTGVRSDGLALTASYPIGTTTISWTTKDTAGNVSTSCVQTITITDTEKPIIKCPANITQVADSGSCSASIAIVNPTATDHCSAAFTYTGVRSDALALKAAYPVGATTITWTATDASGNISEPCTQTITVTDIEKPVITCPANINQITDKGKCNANVTIVNPTVTDNCSTTFTYTGVRSDALALDAAYPIGTTTIIWTATDASGNISSSCTQTITIIDAEKPILTCPADINQTVDTGKISATVALVYPTATDNCSTTFTYTGVRSDALALTAAYPAGITRIVWTTTDAFGNISASCVQKIKITDPAKPVSICPEE</sequence>
<gene>
    <name evidence="3" type="ORF">CFS9_21230</name>
</gene>
<feature type="domain" description="HYR" evidence="2">
    <location>
        <begin position="434"/>
        <end position="521"/>
    </location>
</feature>
<dbReference type="InterPro" id="IPR013783">
    <property type="entry name" value="Ig-like_fold"/>
</dbReference>
<evidence type="ECO:0000256" key="1">
    <source>
        <dbReference type="ARBA" id="ARBA00022737"/>
    </source>
</evidence>
<feature type="domain" description="HYR" evidence="2">
    <location>
        <begin position="522"/>
        <end position="605"/>
    </location>
</feature>
<organism evidence="3">
    <name type="scientific">Flavobacterium sp. CFS9</name>
    <dbReference type="NCBI Taxonomy" id="3143118"/>
    <lineage>
        <taxon>Bacteria</taxon>
        <taxon>Pseudomonadati</taxon>
        <taxon>Bacteroidota</taxon>
        <taxon>Flavobacteriia</taxon>
        <taxon>Flavobacteriales</taxon>
        <taxon>Flavobacteriaceae</taxon>
        <taxon>Flavobacterium</taxon>
    </lineage>
</organism>
<dbReference type="InterPro" id="IPR044023">
    <property type="entry name" value="Ig_7"/>
</dbReference>
<dbReference type="Pfam" id="PF02494">
    <property type="entry name" value="HYR"/>
    <property type="match status" value="5"/>
</dbReference>
<dbReference type="PANTHER" id="PTHR24273:SF32">
    <property type="entry name" value="HYALIN"/>
    <property type="match status" value="1"/>
</dbReference>
<dbReference type="EMBL" id="AP031573">
    <property type="protein sequence ID" value="BFM43482.1"/>
    <property type="molecule type" value="Genomic_DNA"/>
</dbReference>
<dbReference type="PROSITE" id="PS50825">
    <property type="entry name" value="HYR"/>
    <property type="match status" value="4"/>
</dbReference>
<proteinExistence type="predicted"/>
<feature type="domain" description="HYR" evidence="2">
    <location>
        <begin position="694"/>
        <end position="779"/>
    </location>
</feature>
<dbReference type="InterPro" id="IPR003410">
    <property type="entry name" value="HYR_dom"/>
</dbReference>
<dbReference type="AlphaFoldDB" id="A0AAT9H168"/>
<protein>
    <recommendedName>
        <fullName evidence="2">HYR domain-containing protein</fullName>
    </recommendedName>
</protein>
<dbReference type="Pfam" id="PF19081">
    <property type="entry name" value="Ig_7"/>
    <property type="match status" value="1"/>
</dbReference>
<keyword evidence="1" id="KW-0677">Repeat</keyword>
<evidence type="ECO:0000259" key="2">
    <source>
        <dbReference type="PROSITE" id="PS50825"/>
    </source>
</evidence>
<name>A0AAT9H168_9FLAO</name>
<reference evidence="3" key="1">
    <citation type="submission" date="2024-05" db="EMBL/GenBank/DDBJ databases">
        <title>Whole-Genome Sequence of CFS9, a Potential Fish Probiotic Isolated from the Body Surface of Silurus asotus.</title>
        <authorList>
            <person name="Kojima M."/>
            <person name="Tobioka K."/>
            <person name="Yokota K."/>
            <person name="Nakatani H."/>
            <person name="Hori K."/>
            <person name="Tamaru Y."/>
            <person name="Okazaki F."/>
        </authorList>
    </citation>
    <scope>NUCLEOTIDE SEQUENCE</scope>
    <source>
        <strain evidence="3">CFS9</strain>
    </source>
</reference>
<accession>A0AAT9H168</accession>
<dbReference type="RefSeq" id="WP_369618516.1">
    <property type="nucleotide sequence ID" value="NZ_AP031573.1"/>
</dbReference>
<feature type="domain" description="HYR" evidence="2">
    <location>
        <begin position="606"/>
        <end position="693"/>
    </location>
</feature>
<dbReference type="Gene3D" id="2.60.40.10">
    <property type="entry name" value="Immunoglobulins"/>
    <property type="match status" value="2"/>
</dbReference>
<dbReference type="Gene3D" id="2.60.120.260">
    <property type="entry name" value="Galactose-binding domain-like"/>
    <property type="match status" value="1"/>
</dbReference>
<evidence type="ECO:0000313" key="3">
    <source>
        <dbReference type="EMBL" id="BFM43482.1"/>
    </source>
</evidence>